<dbReference type="AlphaFoldDB" id="A0A835BUI9"/>
<dbReference type="InterPro" id="IPR037138">
    <property type="entry name" value="His_deacetylse_dom_sf"/>
</dbReference>
<dbReference type="Pfam" id="PF00850">
    <property type="entry name" value="Hist_deacetyl"/>
    <property type="match status" value="1"/>
</dbReference>
<organism evidence="2 3">
    <name type="scientific">Digitaria exilis</name>
    <dbReference type="NCBI Taxonomy" id="1010633"/>
    <lineage>
        <taxon>Eukaryota</taxon>
        <taxon>Viridiplantae</taxon>
        <taxon>Streptophyta</taxon>
        <taxon>Embryophyta</taxon>
        <taxon>Tracheophyta</taxon>
        <taxon>Spermatophyta</taxon>
        <taxon>Magnoliopsida</taxon>
        <taxon>Liliopsida</taxon>
        <taxon>Poales</taxon>
        <taxon>Poaceae</taxon>
        <taxon>PACMAD clade</taxon>
        <taxon>Panicoideae</taxon>
        <taxon>Panicodae</taxon>
        <taxon>Paniceae</taxon>
        <taxon>Anthephorinae</taxon>
        <taxon>Digitaria</taxon>
    </lineage>
</organism>
<dbReference type="Proteomes" id="UP000636709">
    <property type="component" value="Unassembled WGS sequence"/>
</dbReference>
<evidence type="ECO:0000313" key="2">
    <source>
        <dbReference type="EMBL" id="KAF8711305.1"/>
    </source>
</evidence>
<dbReference type="SUPFAM" id="SSF52768">
    <property type="entry name" value="Arginase/deacetylase"/>
    <property type="match status" value="1"/>
</dbReference>
<dbReference type="PRINTS" id="PR01271">
    <property type="entry name" value="HISDACETLASE"/>
</dbReference>
<feature type="domain" description="Histone deacetylase" evidence="1">
    <location>
        <begin position="72"/>
        <end position="323"/>
    </location>
</feature>
<comment type="caution">
    <text evidence="2">The sequence shown here is derived from an EMBL/GenBank/DDBJ whole genome shotgun (WGS) entry which is preliminary data.</text>
</comment>
<protein>
    <recommendedName>
        <fullName evidence="1">Histone deacetylase domain-containing protein</fullName>
    </recommendedName>
</protein>
<dbReference type="Gene3D" id="3.40.800.20">
    <property type="entry name" value="Histone deacetylase domain"/>
    <property type="match status" value="1"/>
</dbReference>
<keyword evidence="3" id="KW-1185">Reference proteome</keyword>
<dbReference type="OrthoDB" id="679841at2759"/>
<dbReference type="EMBL" id="JACEFO010001753">
    <property type="protein sequence ID" value="KAF8711305.1"/>
    <property type="molecule type" value="Genomic_DNA"/>
</dbReference>
<evidence type="ECO:0000259" key="1">
    <source>
        <dbReference type="Pfam" id="PF00850"/>
    </source>
</evidence>
<sequence>MVVFNTNIALLALMHHLRKDSALSFFEAPPPLSFVTSSRRSLTNLALIPIVEIEVCYYYGPHISYIDYGEGHSMVPDRVAMTHALLAAYGLLDDMDHLHISPATKEDLKHDATARTSAERHHLGVVTNSRTGCTSHDNPVIDDLWDYCLRYAGGSLAAARALIAGNYKVAINWSGGTHHAGDGKASGFCYVNDVVVTIKALLEHIDAHHGDGVQDVFVEEARVMTMSFHQYDGKDFFPGTGGVGDVGVAGSAAVYRTLNVPLEAGTGDVRYHKLFKPIMERVMEVADSLAGDRITRLELSVCGHARCVRFLRSYDLLLLLLGGDIVDIARIMELMATTPDVMLEESPLKSRSDGFGSSRN</sequence>
<name>A0A835BUI9_9POAL</name>
<evidence type="ECO:0000313" key="3">
    <source>
        <dbReference type="Proteomes" id="UP000636709"/>
    </source>
</evidence>
<dbReference type="GO" id="GO:0040029">
    <property type="term" value="P:epigenetic regulation of gene expression"/>
    <property type="evidence" value="ECO:0007669"/>
    <property type="project" value="TreeGrafter"/>
</dbReference>
<dbReference type="InterPro" id="IPR023696">
    <property type="entry name" value="Ureohydrolase_dom_sf"/>
</dbReference>
<gene>
    <name evidence="2" type="ORF">HU200_029328</name>
</gene>
<dbReference type="GO" id="GO:0004407">
    <property type="term" value="F:histone deacetylase activity"/>
    <property type="evidence" value="ECO:0007669"/>
    <property type="project" value="InterPro"/>
</dbReference>
<dbReference type="PANTHER" id="PTHR10625">
    <property type="entry name" value="HISTONE DEACETYLASE HDAC1-RELATED"/>
    <property type="match status" value="1"/>
</dbReference>
<dbReference type="PANTHER" id="PTHR10625:SF6">
    <property type="entry name" value="HISTONE DEACETYLASE"/>
    <property type="match status" value="1"/>
</dbReference>
<dbReference type="InterPro" id="IPR003084">
    <property type="entry name" value="HDAC_I/II"/>
</dbReference>
<dbReference type="GO" id="GO:0005634">
    <property type="term" value="C:nucleus"/>
    <property type="evidence" value="ECO:0007669"/>
    <property type="project" value="TreeGrafter"/>
</dbReference>
<dbReference type="InterPro" id="IPR023801">
    <property type="entry name" value="His_deacetylse_dom"/>
</dbReference>
<proteinExistence type="predicted"/>
<accession>A0A835BUI9</accession>
<reference evidence="2" key="1">
    <citation type="submission" date="2020-07" db="EMBL/GenBank/DDBJ databases">
        <title>Genome sequence and genetic diversity analysis of an under-domesticated orphan crop, white fonio (Digitaria exilis).</title>
        <authorList>
            <person name="Bennetzen J.L."/>
            <person name="Chen S."/>
            <person name="Ma X."/>
            <person name="Wang X."/>
            <person name="Yssel A.E.J."/>
            <person name="Chaluvadi S.R."/>
            <person name="Johnson M."/>
            <person name="Gangashetty P."/>
            <person name="Hamidou F."/>
            <person name="Sanogo M.D."/>
            <person name="Zwaenepoel A."/>
            <person name="Wallace J."/>
            <person name="Van De Peer Y."/>
            <person name="Van Deynze A."/>
        </authorList>
    </citation>
    <scope>NUCLEOTIDE SEQUENCE</scope>
    <source>
        <tissue evidence="2">Leaves</tissue>
    </source>
</reference>